<comment type="caution">
    <text evidence="1">The sequence shown here is derived from an EMBL/GenBank/DDBJ whole genome shotgun (WGS) entry which is preliminary data.</text>
</comment>
<gene>
    <name evidence="1" type="ORF">E2C01_068241</name>
</gene>
<sequence length="26" mass="3266">MTRFCIDSLYYLMILYSFRNLCEELK</sequence>
<protein>
    <submittedName>
        <fullName evidence="1">Uncharacterized protein</fullName>
    </submittedName>
</protein>
<evidence type="ECO:0000313" key="1">
    <source>
        <dbReference type="EMBL" id="MPC73899.1"/>
    </source>
</evidence>
<dbReference type="Proteomes" id="UP000324222">
    <property type="component" value="Unassembled WGS sequence"/>
</dbReference>
<dbReference type="EMBL" id="VSRR010037763">
    <property type="protein sequence ID" value="MPC73899.1"/>
    <property type="molecule type" value="Genomic_DNA"/>
</dbReference>
<dbReference type="AlphaFoldDB" id="A0A5B7HW04"/>
<reference evidence="1 2" key="1">
    <citation type="submission" date="2019-05" db="EMBL/GenBank/DDBJ databases">
        <title>Another draft genome of Portunus trituberculatus and its Hox gene families provides insights of decapod evolution.</title>
        <authorList>
            <person name="Jeong J.-H."/>
            <person name="Song I."/>
            <person name="Kim S."/>
            <person name="Choi T."/>
            <person name="Kim D."/>
            <person name="Ryu S."/>
            <person name="Kim W."/>
        </authorList>
    </citation>
    <scope>NUCLEOTIDE SEQUENCE [LARGE SCALE GENOMIC DNA]</scope>
    <source>
        <tissue evidence="1">Muscle</tissue>
    </source>
</reference>
<organism evidence="1 2">
    <name type="scientific">Portunus trituberculatus</name>
    <name type="common">Swimming crab</name>
    <name type="synonym">Neptunus trituberculatus</name>
    <dbReference type="NCBI Taxonomy" id="210409"/>
    <lineage>
        <taxon>Eukaryota</taxon>
        <taxon>Metazoa</taxon>
        <taxon>Ecdysozoa</taxon>
        <taxon>Arthropoda</taxon>
        <taxon>Crustacea</taxon>
        <taxon>Multicrustacea</taxon>
        <taxon>Malacostraca</taxon>
        <taxon>Eumalacostraca</taxon>
        <taxon>Eucarida</taxon>
        <taxon>Decapoda</taxon>
        <taxon>Pleocyemata</taxon>
        <taxon>Brachyura</taxon>
        <taxon>Eubrachyura</taxon>
        <taxon>Portunoidea</taxon>
        <taxon>Portunidae</taxon>
        <taxon>Portuninae</taxon>
        <taxon>Portunus</taxon>
    </lineage>
</organism>
<keyword evidence="2" id="KW-1185">Reference proteome</keyword>
<proteinExistence type="predicted"/>
<accession>A0A5B7HW04</accession>
<evidence type="ECO:0000313" key="2">
    <source>
        <dbReference type="Proteomes" id="UP000324222"/>
    </source>
</evidence>
<name>A0A5B7HW04_PORTR</name>